<organism evidence="1 2">
    <name type="scientific">Desulfofarcimen acetoxidans (strain ATCC 49208 / DSM 771 / KCTC 5769 / VKM B-1644 / 5575)</name>
    <name type="common">Desulfotomaculum acetoxidans</name>
    <dbReference type="NCBI Taxonomy" id="485916"/>
    <lineage>
        <taxon>Bacteria</taxon>
        <taxon>Bacillati</taxon>
        <taxon>Bacillota</taxon>
        <taxon>Clostridia</taxon>
        <taxon>Eubacteriales</taxon>
        <taxon>Peptococcaceae</taxon>
        <taxon>Desulfofarcimen</taxon>
    </lineage>
</organism>
<dbReference type="EMBL" id="CP001720">
    <property type="protein sequence ID" value="ACV62841.1"/>
    <property type="molecule type" value="Genomic_DNA"/>
</dbReference>
<dbReference type="Pfam" id="PF13591">
    <property type="entry name" value="MerR_2"/>
    <property type="match status" value="1"/>
</dbReference>
<evidence type="ECO:0000313" key="2">
    <source>
        <dbReference type="Proteomes" id="UP000002217"/>
    </source>
</evidence>
<evidence type="ECO:0008006" key="3">
    <source>
        <dbReference type="Google" id="ProtNLM"/>
    </source>
</evidence>
<sequence>MTKYYLQVYYHTPSTSEEEVWVDVNTLGLHPDTAQQLADLGIIEIRQGYISARQVKRLQKLLRLRSNLGVNLPGAAIILNLLEQVERLQEEVEQLKRR</sequence>
<name>C8VYG0_DESAS</name>
<reference evidence="1 2" key="1">
    <citation type="journal article" date="2009" name="Stand. Genomic Sci.">
        <title>Complete genome sequence of Desulfotomaculum acetoxidans type strain (5575).</title>
        <authorList>
            <person name="Spring S."/>
            <person name="Lapidus A."/>
            <person name="Schroder M."/>
            <person name="Gleim D."/>
            <person name="Sims D."/>
            <person name="Meincke L."/>
            <person name="Glavina Del Rio T."/>
            <person name="Tice H."/>
            <person name="Copeland A."/>
            <person name="Cheng J.F."/>
            <person name="Lucas S."/>
            <person name="Chen F."/>
            <person name="Nolan M."/>
            <person name="Bruce D."/>
            <person name="Goodwin L."/>
            <person name="Pitluck S."/>
            <person name="Ivanova N."/>
            <person name="Mavromatis K."/>
            <person name="Mikhailova N."/>
            <person name="Pati A."/>
            <person name="Chen A."/>
            <person name="Palaniappan K."/>
            <person name="Land M."/>
            <person name="Hauser L."/>
            <person name="Chang Y.J."/>
            <person name="Jeffries C.D."/>
            <person name="Chain P."/>
            <person name="Saunders E."/>
            <person name="Brettin T."/>
            <person name="Detter J.C."/>
            <person name="Goker M."/>
            <person name="Bristow J."/>
            <person name="Eisen J.A."/>
            <person name="Markowitz V."/>
            <person name="Hugenholtz P."/>
            <person name="Kyrpides N.C."/>
            <person name="Klenk H.P."/>
            <person name="Han C."/>
        </authorList>
    </citation>
    <scope>NUCLEOTIDE SEQUENCE [LARGE SCALE GENOMIC DNA]</scope>
    <source>
        <strain evidence="2">ATCC 49208 / DSM 771 / VKM B-1644</strain>
    </source>
</reference>
<protein>
    <recommendedName>
        <fullName evidence="3">MerR family transcriptional regulator</fullName>
    </recommendedName>
</protein>
<dbReference type="Proteomes" id="UP000002217">
    <property type="component" value="Chromosome"/>
</dbReference>
<keyword evidence="2" id="KW-1185">Reference proteome</keyword>
<evidence type="ECO:0000313" key="1">
    <source>
        <dbReference type="EMBL" id="ACV62841.1"/>
    </source>
</evidence>
<dbReference type="RefSeq" id="WP_015757546.1">
    <property type="nucleotide sequence ID" value="NC_013216.1"/>
</dbReference>
<dbReference type="Gene3D" id="1.10.1660.10">
    <property type="match status" value="1"/>
</dbReference>
<gene>
    <name evidence="1" type="ordered locus">Dtox_2006</name>
</gene>
<dbReference type="OrthoDB" id="488420at2"/>
<dbReference type="KEGG" id="dae:Dtox_2006"/>
<dbReference type="HOGENOM" id="CLU_2332711_0_0_9"/>
<dbReference type="STRING" id="485916.Dtox_2006"/>
<proteinExistence type="predicted"/>
<dbReference type="AlphaFoldDB" id="C8VYG0"/>
<accession>C8VYG0</accession>
<dbReference type="eggNOG" id="ENOG5032UT3">
    <property type="taxonomic scope" value="Bacteria"/>
</dbReference>